<dbReference type="SUPFAM" id="SSF52540">
    <property type="entry name" value="P-loop containing nucleoside triphosphate hydrolases"/>
    <property type="match status" value="1"/>
</dbReference>
<evidence type="ECO:0000313" key="1">
    <source>
        <dbReference type="EMBL" id="BBH26588.1"/>
    </source>
</evidence>
<dbReference type="Pfam" id="PF05621">
    <property type="entry name" value="TniB"/>
    <property type="match status" value="1"/>
</dbReference>
<name>A0A3G9JQP9_9FIRM</name>
<reference evidence="1 2" key="1">
    <citation type="submission" date="2018-11" db="EMBL/GenBank/DDBJ databases">
        <title>Novel Erysipelotrichaceae bacterium isolated from small intestine of a swine.</title>
        <authorList>
            <person name="Kim J.S."/>
            <person name="Choe H."/>
            <person name="Lee Y.R."/>
            <person name="Kim K.M."/>
            <person name="Park D.S."/>
        </authorList>
    </citation>
    <scope>NUCLEOTIDE SEQUENCE [LARGE SCALE GENOMIC DNA]</scope>
    <source>
        <strain evidence="1 2">SG0102</strain>
    </source>
</reference>
<dbReference type="Gene3D" id="3.40.50.300">
    <property type="entry name" value="P-loop containing nucleotide triphosphate hydrolases"/>
    <property type="match status" value="1"/>
</dbReference>
<protein>
    <recommendedName>
        <fullName evidence="3">AAA+ ATPase domain-containing protein</fullName>
    </recommendedName>
</protein>
<dbReference type="EMBL" id="AP019309">
    <property type="protein sequence ID" value="BBH26588.1"/>
    <property type="molecule type" value="Genomic_DNA"/>
</dbReference>
<dbReference type="InterPro" id="IPR027417">
    <property type="entry name" value="P-loop_NTPase"/>
</dbReference>
<organism evidence="1 2">
    <name type="scientific">Intestinibaculum porci</name>
    <dbReference type="NCBI Taxonomy" id="2487118"/>
    <lineage>
        <taxon>Bacteria</taxon>
        <taxon>Bacillati</taxon>
        <taxon>Bacillota</taxon>
        <taxon>Erysipelotrichia</taxon>
        <taxon>Erysipelotrichales</taxon>
        <taxon>Erysipelotrichaceae</taxon>
        <taxon>Intestinibaculum</taxon>
    </lineage>
</organism>
<dbReference type="OrthoDB" id="5593847at2"/>
<dbReference type="KEGG" id="ebm:SG0102_15220"/>
<dbReference type="InterPro" id="IPR008868">
    <property type="entry name" value="TniB"/>
</dbReference>
<dbReference type="InParanoid" id="A0A3G9JQP9"/>
<dbReference type="Proteomes" id="UP000268059">
    <property type="component" value="Chromosome"/>
</dbReference>
<sequence>MEKGLNGVNFFTRSICENSMFDIHYKTLTEGHNLYEQYSKDEQVVYAEYVASNSDSHNPYIESIPLPRSLKDLETDFTQPVYSYNEEELGGMSLSEKLENIVMLREQFRIMLPFHENLDRAIYQALIKGYRNRRVSFDGSSINKTTNADFNNNSPVKMYKDPLHLESYGSFNVEGYGGTGKSLALSIIMSHYKQVVIHRLKGGGEIYQILYLIVQCPPNGNMSAFYSNIGKAVDTAIGYTYPAFQKRIDQVRSLGEKLNIVINIIERFNIGLIIFDEIQMFLTSKNNNHERVNVKTESFQAITTIMNSTGVSIGVIGTEIAYRLIFEDQIHQNRRLGKTIYADSYCSNHSTFMRILNALIDYQWTDVKITKEDLTPDLLKAFMDCTHGIIDLIIGLYSALQHEALITDRKTKINESFVRKVAKKYYPNLMKTIDNIGASDYDRTRLAEIEEASKLMKKDISKQSDIEHERTISKIKNKPSDKDMLIKSAVAKITAVSDDFKVNSIIDVSKELYETGNYSVTDEKQFTRDVMKVLSGKKIRAKKKPDRMSKDVMMQFLDNNTQDTN</sequence>
<proteinExistence type="predicted"/>
<dbReference type="AlphaFoldDB" id="A0A3G9JQP9"/>
<keyword evidence="2" id="KW-1185">Reference proteome</keyword>
<gene>
    <name evidence="1" type="ORF">SG0102_15220</name>
</gene>
<evidence type="ECO:0000313" key="2">
    <source>
        <dbReference type="Proteomes" id="UP000268059"/>
    </source>
</evidence>
<evidence type="ECO:0008006" key="3">
    <source>
        <dbReference type="Google" id="ProtNLM"/>
    </source>
</evidence>
<accession>A0A3G9JQP9</accession>
<dbReference type="RefSeq" id="WP_157983000.1">
    <property type="nucleotide sequence ID" value="NZ_AP019309.1"/>
</dbReference>